<feature type="region of interest" description="Disordered" evidence="2">
    <location>
        <begin position="1"/>
        <end position="96"/>
    </location>
</feature>
<feature type="compositionally biased region" description="Low complexity" evidence="2">
    <location>
        <begin position="1"/>
        <end position="18"/>
    </location>
</feature>
<dbReference type="AlphaFoldDB" id="A0AAD8Z7P7"/>
<dbReference type="SMART" id="SM00320">
    <property type="entry name" value="WD40"/>
    <property type="match status" value="5"/>
</dbReference>
<dbReference type="Gene3D" id="2.130.10.10">
    <property type="entry name" value="YVTN repeat-like/Quinoprotein amine dehydrogenase"/>
    <property type="match status" value="2"/>
</dbReference>
<dbReference type="Proteomes" id="UP001239994">
    <property type="component" value="Unassembled WGS sequence"/>
</dbReference>
<organism evidence="3 4">
    <name type="scientific">Electrophorus voltai</name>
    <dbReference type="NCBI Taxonomy" id="2609070"/>
    <lineage>
        <taxon>Eukaryota</taxon>
        <taxon>Metazoa</taxon>
        <taxon>Chordata</taxon>
        <taxon>Craniata</taxon>
        <taxon>Vertebrata</taxon>
        <taxon>Euteleostomi</taxon>
        <taxon>Actinopterygii</taxon>
        <taxon>Neopterygii</taxon>
        <taxon>Teleostei</taxon>
        <taxon>Ostariophysi</taxon>
        <taxon>Gymnotiformes</taxon>
        <taxon>Gymnotoidei</taxon>
        <taxon>Gymnotidae</taxon>
        <taxon>Electrophorus</taxon>
    </lineage>
</organism>
<evidence type="ECO:0000256" key="2">
    <source>
        <dbReference type="SAM" id="MobiDB-lite"/>
    </source>
</evidence>
<reference evidence="3" key="1">
    <citation type="submission" date="2023-03" db="EMBL/GenBank/DDBJ databases">
        <title>Electrophorus voltai genome.</title>
        <authorList>
            <person name="Bian C."/>
        </authorList>
    </citation>
    <scope>NUCLEOTIDE SEQUENCE</scope>
    <source>
        <strain evidence="3">CB-2022</strain>
        <tissue evidence="3">Muscle</tissue>
    </source>
</reference>
<accession>A0AAD8Z7P7</accession>
<evidence type="ECO:0000313" key="4">
    <source>
        <dbReference type="Proteomes" id="UP001239994"/>
    </source>
</evidence>
<feature type="non-terminal residue" evidence="3">
    <location>
        <position position="395"/>
    </location>
</feature>
<gene>
    <name evidence="3" type="ORF">P4O66_011290</name>
</gene>
<feature type="non-terminal residue" evidence="3">
    <location>
        <position position="1"/>
    </location>
</feature>
<dbReference type="Pfam" id="PF00400">
    <property type="entry name" value="WD40"/>
    <property type="match status" value="2"/>
</dbReference>
<feature type="repeat" description="WD" evidence="1">
    <location>
        <begin position="260"/>
        <end position="302"/>
    </location>
</feature>
<keyword evidence="4" id="KW-1185">Reference proteome</keyword>
<feature type="compositionally biased region" description="Acidic residues" evidence="2">
    <location>
        <begin position="42"/>
        <end position="57"/>
    </location>
</feature>
<keyword evidence="1" id="KW-0853">WD repeat</keyword>
<dbReference type="InterPro" id="IPR001680">
    <property type="entry name" value="WD40_rpt"/>
</dbReference>
<dbReference type="InterPro" id="IPR015943">
    <property type="entry name" value="WD40/YVTN_repeat-like_dom_sf"/>
</dbReference>
<comment type="caution">
    <text evidence="3">The sequence shown here is derived from an EMBL/GenBank/DDBJ whole genome shotgun (WGS) entry which is preliminary data.</text>
</comment>
<dbReference type="SUPFAM" id="SSF50978">
    <property type="entry name" value="WD40 repeat-like"/>
    <property type="match status" value="1"/>
</dbReference>
<sequence length="395" mass="43580">KIQSTQLSSSLMASSVVVDGGLRRTTCRYHREEITLHSTSDSETEPENDSETGSDSETEPHDADQTQEEEPPPGPSSAEGPAPFTGHGEAAQSQPTTDGNLRIHLVLECEAVVMACQFSIDGSLLAVGLADGSIKVYSTDNGDLIRILRDSSSVLPALPVTSLRFTISAQSHCLLLATYASGRVRCWYVWGGECVWWVREARDCGGRLGVREQRQTLCLSISASGERILTGGCDAAIHIYDLSTHQRLQIYRASSMRTVMDGHCSRVFAVTFHPERDTQFISGGWDSTIQFWDTRQEHSVSIAVSAHIRMFSGPHVCGEALHIDPSTNQILCGSWRKYNTLEAWDYNSGKKVFDVPEDPHGDSRVYTCHWFGQDYITAAGGQSNMLRVVDRHRLT</sequence>
<dbReference type="InterPro" id="IPR036322">
    <property type="entry name" value="WD40_repeat_dom_sf"/>
</dbReference>
<protein>
    <recommendedName>
        <fullName evidence="5">Anaphase-promoting complex subunit 4 WD40 domain-containing protein</fullName>
    </recommendedName>
</protein>
<name>A0AAD8Z7P7_9TELE</name>
<dbReference type="PANTHER" id="PTHR47822:SF2">
    <property type="entry name" value="F-BOX AND WD-40 DOMAIN PROTEIN 7"/>
    <property type="match status" value="1"/>
</dbReference>
<dbReference type="PROSITE" id="PS50294">
    <property type="entry name" value="WD_REPEATS_REGION"/>
    <property type="match status" value="1"/>
</dbReference>
<dbReference type="EMBL" id="JAROKS010000017">
    <property type="protein sequence ID" value="KAK1794397.1"/>
    <property type="molecule type" value="Genomic_DNA"/>
</dbReference>
<evidence type="ECO:0000313" key="3">
    <source>
        <dbReference type="EMBL" id="KAK1794397.1"/>
    </source>
</evidence>
<dbReference type="PANTHER" id="PTHR47822">
    <property type="entry name" value="CARBOHYDRATE BINDING DOMAIN CONTAINING PROTEIN"/>
    <property type="match status" value="1"/>
</dbReference>
<evidence type="ECO:0008006" key="5">
    <source>
        <dbReference type="Google" id="ProtNLM"/>
    </source>
</evidence>
<evidence type="ECO:0000256" key="1">
    <source>
        <dbReference type="PROSITE-ProRule" id="PRU00221"/>
    </source>
</evidence>
<dbReference type="PROSITE" id="PS50082">
    <property type="entry name" value="WD_REPEATS_2"/>
    <property type="match status" value="1"/>
</dbReference>
<proteinExistence type="predicted"/>